<protein>
    <recommendedName>
        <fullName evidence="8">CorA domain-containing protein</fullName>
    </recommendedName>
</protein>
<feature type="transmembrane region" description="Helical" evidence="5">
    <location>
        <begin position="292"/>
        <end position="312"/>
    </location>
</feature>
<gene>
    <name evidence="6" type="ORF">DNG_07908</name>
</gene>
<evidence type="ECO:0000313" key="7">
    <source>
        <dbReference type="Proteomes" id="UP001187682"/>
    </source>
</evidence>
<dbReference type="Gene3D" id="1.20.58.340">
    <property type="entry name" value="Magnesium transport protein CorA, transmembrane region"/>
    <property type="match status" value="1"/>
</dbReference>
<evidence type="ECO:0000256" key="3">
    <source>
        <dbReference type="ARBA" id="ARBA00022989"/>
    </source>
</evidence>
<keyword evidence="3 5" id="KW-1133">Transmembrane helix</keyword>
<evidence type="ECO:0000256" key="2">
    <source>
        <dbReference type="ARBA" id="ARBA00022692"/>
    </source>
</evidence>
<dbReference type="AlphaFoldDB" id="A0AAE8SXV8"/>
<keyword evidence="4 5" id="KW-0472">Membrane</keyword>
<evidence type="ECO:0000256" key="1">
    <source>
        <dbReference type="ARBA" id="ARBA00004141"/>
    </source>
</evidence>
<keyword evidence="7" id="KW-1185">Reference proteome</keyword>
<feature type="transmembrane region" description="Helical" evidence="5">
    <location>
        <begin position="255"/>
        <end position="277"/>
    </location>
</feature>
<dbReference type="InterPro" id="IPR045863">
    <property type="entry name" value="CorA_TM1_TM2"/>
</dbReference>
<dbReference type="SUPFAM" id="SSF144083">
    <property type="entry name" value="Magnesium transport protein CorA, transmembrane region"/>
    <property type="match status" value="1"/>
</dbReference>
<evidence type="ECO:0000256" key="4">
    <source>
        <dbReference type="ARBA" id="ARBA00023136"/>
    </source>
</evidence>
<dbReference type="EMBL" id="ONZQ02000012">
    <property type="protein sequence ID" value="SPO05221.1"/>
    <property type="molecule type" value="Genomic_DNA"/>
</dbReference>
<organism evidence="6 7">
    <name type="scientific">Cephalotrichum gorgonifer</name>
    <dbReference type="NCBI Taxonomy" id="2041049"/>
    <lineage>
        <taxon>Eukaryota</taxon>
        <taxon>Fungi</taxon>
        <taxon>Dikarya</taxon>
        <taxon>Ascomycota</taxon>
        <taxon>Pezizomycotina</taxon>
        <taxon>Sordariomycetes</taxon>
        <taxon>Hypocreomycetidae</taxon>
        <taxon>Microascales</taxon>
        <taxon>Microascaceae</taxon>
        <taxon>Cephalotrichum</taxon>
    </lineage>
</organism>
<evidence type="ECO:0000313" key="6">
    <source>
        <dbReference type="EMBL" id="SPO05221.1"/>
    </source>
</evidence>
<evidence type="ECO:0008006" key="8">
    <source>
        <dbReference type="Google" id="ProtNLM"/>
    </source>
</evidence>
<comment type="caution">
    <text evidence="6">The sequence shown here is derived from an EMBL/GenBank/DDBJ whole genome shotgun (WGS) entry which is preliminary data.</text>
</comment>
<name>A0AAE8SXV8_9PEZI</name>
<accession>A0AAE8SXV8</accession>
<sequence>MPMLWWAEYCRNANGYFGSTATTNREGNPTGINTWTRFLVKLLHGPAEYKWYKINIFVQWLPTSQQTVILLFDAPSSLQKLLPSPFLDGLSRDDLVDPFWIYPRLIEEVVRHQDAAVWAARTQVRTVEKARALVDHPGHDFAQLHDLARHMIHISETLDVSVKTISGILRGHQASSMNTTGVTQPPHRIASQAIHERLIFLENMLENLRHRSISNKQRLDNEVQLAFHMVTQYDATLSLKLNQSMQSDSSAMKTISLLGLTFLPATFISAIFSMSFFTNDAEAGWTMSSRIWIYWAFAIPVTLLTTGLWFSFQRGWLGSR</sequence>
<dbReference type="Proteomes" id="UP001187682">
    <property type="component" value="Unassembled WGS sequence"/>
</dbReference>
<keyword evidence="2 5" id="KW-0812">Transmembrane</keyword>
<reference evidence="6" key="1">
    <citation type="submission" date="2018-03" db="EMBL/GenBank/DDBJ databases">
        <authorList>
            <person name="Guldener U."/>
        </authorList>
    </citation>
    <scope>NUCLEOTIDE SEQUENCE</scope>
</reference>
<proteinExistence type="predicted"/>
<comment type="subcellular location">
    <subcellularLocation>
        <location evidence="1">Membrane</location>
        <topology evidence="1">Multi-pass membrane protein</topology>
    </subcellularLocation>
</comment>
<dbReference type="GO" id="GO:0016020">
    <property type="term" value="C:membrane"/>
    <property type="evidence" value="ECO:0007669"/>
    <property type="project" value="UniProtKB-SubCell"/>
</dbReference>
<evidence type="ECO:0000256" key="5">
    <source>
        <dbReference type="SAM" id="Phobius"/>
    </source>
</evidence>